<feature type="transmembrane region" description="Helical" evidence="8">
    <location>
        <begin position="382"/>
        <end position="399"/>
    </location>
</feature>
<feature type="domain" description="Major facilitator superfamily (MFS) profile" evidence="9">
    <location>
        <begin position="44"/>
        <end position="426"/>
    </location>
</feature>
<keyword evidence="6 8" id="KW-1133">Transmembrane helix</keyword>
<dbReference type="Pfam" id="PF07690">
    <property type="entry name" value="MFS_1"/>
    <property type="match status" value="1"/>
</dbReference>
<feature type="transmembrane region" description="Helical" evidence="8">
    <location>
        <begin position="283"/>
        <end position="302"/>
    </location>
</feature>
<dbReference type="PANTHER" id="PTHR23502:SF132">
    <property type="entry name" value="POLYAMINE TRANSPORTER 2-RELATED"/>
    <property type="match status" value="1"/>
</dbReference>
<dbReference type="GO" id="GO:0042910">
    <property type="term" value="F:xenobiotic transmembrane transporter activity"/>
    <property type="evidence" value="ECO:0007669"/>
    <property type="project" value="InterPro"/>
</dbReference>
<dbReference type="PROSITE" id="PS50850">
    <property type="entry name" value="MFS"/>
    <property type="match status" value="1"/>
</dbReference>
<feature type="transmembrane region" description="Helical" evidence="8">
    <location>
        <begin position="168"/>
        <end position="191"/>
    </location>
</feature>
<comment type="caution">
    <text evidence="10">The sequence shown here is derived from an EMBL/GenBank/DDBJ whole genome shotgun (WGS) entry which is preliminary data.</text>
</comment>
<dbReference type="InterPro" id="IPR036259">
    <property type="entry name" value="MFS_trans_sf"/>
</dbReference>
<dbReference type="Proteomes" id="UP000561438">
    <property type="component" value="Unassembled WGS sequence"/>
</dbReference>
<dbReference type="Gene3D" id="1.20.1720.10">
    <property type="entry name" value="Multidrug resistance protein D"/>
    <property type="match status" value="1"/>
</dbReference>
<dbReference type="EMBL" id="JABWGV010000005">
    <property type="protein sequence ID" value="NVD45735.1"/>
    <property type="molecule type" value="Genomic_DNA"/>
</dbReference>
<dbReference type="SUPFAM" id="SSF103473">
    <property type="entry name" value="MFS general substrate transporter"/>
    <property type="match status" value="1"/>
</dbReference>
<feature type="transmembrane region" description="Helical" evidence="8">
    <location>
        <begin position="340"/>
        <end position="361"/>
    </location>
</feature>
<evidence type="ECO:0000313" key="10">
    <source>
        <dbReference type="EMBL" id="NVD45735.1"/>
    </source>
</evidence>
<evidence type="ECO:0000256" key="6">
    <source>
        <dbReference type="ARBA" id="ARBA00022989"/>
    </source>
</evidence>
<feature type="transmembrane region" description="Helical" evidence="8">
    <location>
        <begin position="249"/>
        <end position="267"/>
    </location>
</feature>
<feature type="transmembrane region" description="Helical" evidence="8">
    <location>
        <begin position="44"/>
        <end position="63"/>
    </location>
</feature>
<keyword evidence="5 8" id="KW-0812">Transmembrane</keyword>
<feature type="transmembrane region" description="Helical" evidence="8">
    <location>
        <begin position="314"/>
        <end position="334"/>
    </location>
</feature>
<dbReference type="InterPro" id="IPR020846">
    <property type="entry name" value="MFS_dom"/>
</dbReference>
<reference evidence="10 11" key="1">
    <citation type="submission" date="2020-06" db="EMBL/GenBank/DDBJ databases">
        <title>Altererythrobacter sp. HHU K3-1.</title>
        <authorList>
            <person name="Zhang D."/>
            <person name="Xue H."/>
        </authorList>
    </citation>
    <scope>NUCLEOTIDE SEQUENCE [LARGE SCALE GENOMIC DNA]</scope>
    <source>
        <strain evidence="10 11">HHU K3-1</strain>
    </source>
</reference>
<evidence type="ECO:0000256" key="8">
    <source>
        <dbReference type="RuleBase" id="RU365088"/>
    </source>
</evidence>
<dbReference type="InterPro" id="IPR004812">
    <property type="entry name" value="Efflux_drug-R_Bcr/CmlA"/>
</dbReference>
<dbReference type="GO" id="GO:1990961">
    <property type="term" value="P:xenobiotic detoxification by transmembrane export across the plasma membrane"/>
    <property type="evidence" value="ECO:0007669"/>
    <property type="project" value="InterPro"/>
</dbReference>
<gene>
    <name evidence="10" type="ORF">HUV48_12025</name>
</gene>
<evidence type="ECO:0000256" key="4">
    <source>
        <dbReference type="ARBA" id="ARBA00022475"/>
    </source>
</evidence>
<protein>
    <recommendedName>
        <fullName evidence="8">Bcr/CflA family efflux transporter</fullName>
    </recommendedName>
</protein>
<keyword evidence="11" id="KW-1185">Reference proteome</keyword>
<evidence type="ECO:0000256" key="5">
    <source>
        <dbReference type="ARBA" id="ARBA00022692"/>
    </source>
</evidence>
<evidence type="ECO:0000256" key="7">
    <source>
        <dbReference type="ARBA" id="ARBA00023136"/>
    </source>
</evidence>
<sequence length="444" mass="47148">MDLQRGTAASTSRIVQLRDETSAGRGTFVAESPTAKKALSERQLIWMMALLMALNAFGIDAILPALDNLAGSLGATGNSRQFVVGAYLISAGIGALVPGSFADRYGRRPVLFVGLAVYIALSIACSLVNDFTTLVALRAIQGFGAAAIIALPPAIIRDRVGGDKMARMMSLIFVIFLIVPAIAPTIGQGILELAGNWRWIFAAMAAAGTVMSIWVYTRLPETLDEEDRIPIRIPTIVRNMRHSVTLRETIGYTLGSALVFGGLFGFINSSQQLIGEAFGAGDLFPLIFAMCAGAMSIANWSNSRIVERFGARRVSHAALFVFIGVAGLQLWFAQQPDESLWTFVPLMAANMALLGFIGANFGSIAMEPFKHIAGAASSAQSFLRLTTGAGLGALIGFMYDGTARPLASALLITAVVSLIFVLFSERGELFGAPREQDVEDGAAA</sequence>
<evidence type="ECO:0000256" key="1">
    <source>
        <dbReference type="ARBA" id="ARBA00004651"/>
    </source>
</evidence>
<evidence type="ECO:0000313" key="11">
    <source>
        <dbReference type="Proteomes" id="UP000561438"/>
    </source>
</evidence>
<keyword evidence="3 8" id="KW-0813">Transport</keyword>
<feature type="transmembrane region" description="Helical" evidence="8">
    <location>
        <begin position="83"/>
        <end position="102"/>
    </location>
</feature>
<feature type="transmembrane region" description="Helical" evidence="8">
    <location>
        <begin position="405"/>
        <end position="424"/>
    </location>
</feature>
<feature type="transmembrane region" description="Helical" evidence="8">
    <location>
        <begin position="109"/>
        <end position="129"/>
    </location>
</feature>
<evidence type="ECO:0000256" key="3">
    <source>
        <dbReference type="ARBA" id="ARBA00022448"/>
    </source>
</evidence>
<dbReference type="PANTHER" id="PTHR23502">
    <property type="entry name" value="MAJOR FACILITATOR SUPERFAMILY"/>
    <property type="match status" value="1"/>
</dbReference>
<keyword evidence="7 8" id="KW-0472">Membrane</keyword>
<proteinExistence type="inferred from homology"/>
<feature type="transmembrane region" description="Helical" evidence="8">
    <location>
        <begin position="135"/>
        <end position="156"/>
    </location>
</feature>
<accession>A0A850H8Y4</accession>
<evidence type="ECO:0000259" key="9">
    <source>
        <dbReference type="PROSITE" id="PS50850"/>
    </source>
</evidence>
<dbReference type="GO" id="GO:0005886">
    <property type="term" value="C:plasma membrane"/>
    <property type="evidence" value="ECO:0007669"/>
    <property type="project" value="UniProtKB-SubCell"/>
</dbReference>
<comment type="similarity">
    <text evidence="2 8">Belongs to the major facilitator superfamily. Bcr/CmlA family.</text>
</comment>
<keyword evidence="4" id="KW-1003">Cell membrane</keyword>
<evidence type="ECO:0000256" key="2">
    <source>
        <dbReference type="ARBA" id="ARBA00006236"/>
    </source>
</evidence>
<dbReference type="NCBIfam" id="TIGR00710">
    <property type="entry name" value="efflux_Bcr_CflA"/>
    <property type="match status" value="1"/>
</dbReference>
<feature type="transmembrane region" description="Helical" evidence="8">
    <location>
        <begin position="197"/>
        <end position="216"/>
    </location>
</feature>
<dbReference type="AlphaFoldDB" id="A0A850H8Y4"/>
<name>A0A850H8Y4_9SPHN</name>
<comment type="subcellular location">
    <subcellularLocation>
        <location evidence="8">Cell inner membrane</location>
        <topology evidence="8">Multi-pass membrane protein</topology>
    </subcellularLocation>
    <subcellularLocation>
        <location evidence="1">Cell membrane</location>
        <topology evidence="1">Multi-pass membrane protein</topology>
    </subcellularLocation>
</comment>
<keyword evidence="8" id="KW-0997">Cell inner membrane</keyword>
<dbReference type="InterPro" id="IPR011701">
    <property type="entry name" value="MFS"/>
</dbReference>
<organism evidence="10 11">
    <name type="scientific">Qipengyuania atrilutea</name>
    <dbReference type="NCBI Taxonomy" id="2744473"/>
    <lineage>
        <taxon>Bacteria</taxon>
        <taxon>Pseudomonadati</taxon>
        <taxon>Pseudomonadota</taxon>
        <taxon>Alphaproteobacteria</taxon>
        <taxon>Sphingomonadales</taxon>
        <taxon>Erythrobacteraceae</taxon>
        <taxon>Qipengyuania</taxon>
    </lineage>
</organism>
<dbReference type="CDD" id="cd17320">
    <property type="entry name" value="MFS_MdfA_MDR_like"/>
    <property type="match status" value="1"/>
</dbReference>